<accession>A0ABR0KB43</accession>
<dbReference type="Proteomes" id="UP001345013">
    <property type="component" value="Unassembled WGS sequence"/>
</dbReference>
<dbReference type="PANTHER" id="PTHR37542:SF3">
    <property type="entry name" value="PRION-INHIBITION AND PROPAGATION HELO DOMAIN-CONTAINING PROTEIN"/>
    <property type="match status" value="1"/>
</dbReference>
<name>A0ABR0KB43_9EURO</name>
<protein>
    <recommendedName>
        <fullName evidence="1">Prion-inhibition and propagation HeLo domain-containing protein</fullName>
    </recommendedName>
</protein>
<sequence length="353" mass="39778">MAEQGSAQGDSLWLAVSRGSHHRKLLDGATRLEPKMDPASTAMGAAGLLGLFTTCMQCFEYIQYGRQFGEHCESAVLKLDVCKLRLHRWAQSLGLSDDPKSQARLEASLSKREIAIAKNLLGNIAEAFENVEGLSKKYEATMRLISEDQEGVLDIINGERDDDGLSARFKRMHLKAKNRIRSRQKTTNTLHKAKWALYEKKRFEDLVRDIRDHTDALIENFPRTVIVQGQLAAEEVRDLTEDAQDRMMLKSIAEEHDRILAQAVEKAIIVQDGHEFKDIRVSGYSRAFFGNDIAYGVKSRGNTYSNMVIDGNAVVHAGNVYRARGQNQIEFGQETRRATTDLGTSSSLVRRWY</sequence>
<dbReference type="Pfam" id="PF14479">
    <property type="entry name" value="HeLo"/>
    <property type="match status" value="1"/>
</dbReference>
<evidence type="ECO:0000259" key="1">
    <source>
        <dbReference type="Pfam" id="PF14479"/>
    </source>
</evidence>
<dbReference type="PANTHER" id="PTHR37542">
    <property type="entry name" value="HELO DOMAIN-CONTAINING PROTEIN-RELATED"/>
    <property type="match status" value="1"/>
</dbReference>
<evidence type="ECO:0000313" key="2">
    <source>
        <dbReference type="EMBL" id="KAK5092961.1"/>
    </source>
</evidence>
<comment type="caution">
    <text evidence="2">The sequence shown here is derived from an EMBL/GenBank/DDBJ whole genome shotgun (WGS) entry which is preliminary data.</text>
</comment>
<gene>
    <name evidence="2" type="ORF">LTR24_004756</name>
</gene>
<feature type="domain" description="Prion-inhibition and propagation HeLo" evidence="1">
    <location>
        <begin position="41"/>
        <end position="244"/>
    </location>
</feature>
<dbReference type="Gene3D" id="1.20.120.1020">
    <property type="entry name" value="Prion-inhibition and propagation, HeLo domain"/>
    <property type="match status" value="1"/>
</dbReference>
<dbReference type="InterPro" id="IPR038305">
    <property type="entry name" value="HeLo_sf"/>
</dbReference>
<proteinExistence type="predicted"/>
<dbReference type="InterPro" id="IPR029498">
    <property type="entry name" value="HeLo_dom"/>
</dbReference>
<reference evidence="2 3" key="1">
    <citation type="submission" date="2023-08" db="EMBL/GenBank/DDBJ databases">
        <title>Black Yeasts Isolated from many extreme environments.</title>
        <authorList>
            <person name="Coleine C."/>
            <person name="Stajich J.E."/>
            <person name="Selbmann L."/>
        </authorList>
    </citation>
    <scope>NUCLEOTIDE SEQUENCE [LARGE SCALE GENOMIC DNA]</scope>
    <source>
        <strain evidence="2 3">CCFEE 5885</strain>
    </source>
</reference>
<dbReference type="EMBL" id="JAVRRG010000050">
    <property type="protein sequence ID" value="KAK5092961.1"/>
    <property type="molecule type" value="Genomic_DNA"/>
</dbReference>
<keyword evidence="3" id="KW-1185">Reference proteome</keyword>
<evidence type="ECO:0000313" key="3">
    <source>
        <dbReference type="Proteomes" id="UP001345013"/>
    </source>
</evidence>
<organism evidence="2 3">
    <name type="scientific">Lithohypha guttulata</name>
    <dbReference type="NCBI Taxonomy" id="1690604"/>
    <lineage>
        <taxon>Eukaryota</taxon>
        <taxon>Fungi</taxon>
        <taxon>Dikarya</taxon>
        <taxon>Ascomycota</taxon>
        <taxon>Pezizomycotina</taxon>
        <taxon>Eurotiomycetes</taxon>
        <taxon>Chaetothyriomycetidae</taxon>
        <taxon>Chaetothyriales</taxon>
        <taxon>Trichomeriaceae</taxon>
        <taxon>Lithohypha</taxon>
    </lineage>
</organism>